<organism evidence="1 2">
    <name type="scientific">Dentiscutata erythropus</name>
    <dbReference type="NCBI Taxonomy" id="1348616"/>
    <lineage>
        <taxon>Eukaryota</taxon>
        <taxon>Fungi</taxon>
        <taxon>Fungi incertae sedis</taxon>
        <taxon>Mucoromycota</taxon>
        <taxon>Glomeromycotina</taxon>
        <taxon>Glomeromycetes</taxon>
        <taxon>Diversisporales</taxon>
        <taxon>Gigasporaceae</taxon>
        <taxon>Dentiscutata</taxon>
    </lineage>
</organism>
<protein>
    <submittedName>
        <fullName evidence="1">3783_t:CDS:1</fullName>
    </submittedName>
</protein>
<proteinExistence type="predicted"/>
<dbReference type="OrthoDB" id="2315958at2759"/>
<dbReference type="AlphaFoldDB" id="A0A9N9P3P8"/>
<evidence type="ECO:0000313" key="2">
    <source>
        <dbReference type="Proteomes" id="UP000789405"/>
    </source>
</evidence>
<dbReference type="EMBL" id="CAJVPY010034828">
    <property type="protein sequence ID" value="CAG8800415.1"/>
    <property type="molecule type" value="Genomic_DNA"/>
</dbReference>
<name>A0A9N9P3P8_9GLOM</name>
<evidence type="ECO:0000313" key="1">
    <source>
        <dbReference type="EMBL" id="CAG8800415.1"/>
    </source>
</evidence>
<reference evidence="1" key="1">
    <citation type="submission" date="2021-06" db="EMBL/GenBank/DDBJ databases">
        <authorList>
            <person name="Kallberg Y."/>
            <person name="Tangrot J."/>
            <person name="Rosling A."/>
        </authorList>
    </citation>
    <scope>NUCLEOTIDE SEQUENCE</scope>
    <source>
        <strain evidence="1">MA453B</strain>
    </source>
</reference>
<dbReference type="Proteomes" id="UP000789405">
    <property type="component" value="Unassembled WGS sequence"/>
</dbReference>
<sequence>MSESKKAKHSTEKNIGGRPLKPIWNFYDRGKILDNSGHYEAICKACSQSFIPGKPAQMEKHIISDCVEVSETVKEAVIYIVESREKSSSSTGSKYSNEQLSLDEFLESTVIPDKRIESINRALIKAFVCCGLPWRLIEHPFFVEFLKQLRPAYNPPGRKFVANNLLMSEIVRIDTYLYKLIKNAKNLTI</sequence>
<accession>A0A9N9P3P8</accession>
<feature type="non-terminal residue" evidence="1">
    <location>
        <position position="1"/>
    </location>
</feature>
<gene>
    <name evidence="1" type="ORF">DERYTH_LOCUS23259</name>
</gene>
<feature type="non-terminal residue" evidence="1">
    <location>
        <position position="189"/>
    </location>
</feature>
<comment type="caution">
    <text evidence="1">The sequence shown here is derived from an EMBL/GenBank/DDBJ whole genome shotgun (WGS) entry which is preliminary data.</text>
</comment>
<keyword evidence="2" id="KW-1185">Reference proteome</keyword>